<sequence length="380" mass="42878">MLKEAQKPVWNIHEFDKPILTATYFGFMPVAAPKICEADLEATAHCLKHPHFDAAEKAALIRYYAGENLASLPHPLSLIYKKRGQREPEYSLHFIGAPGGIAEAALIRAALSILTEEGHKNLRVDINSIGDKDSVLLYERELAAYVRKFGGSLNPALKESLKEDVWNLFRREEEEAIQFRSGAPTSLAFLSTQSRLHFKEVLEYLESMRVDFRLAPELVGEKHHSSHAIFAVRSIGHEEEYTLAVGYRYSRLTRRLGLRKEIPMAGVTIFSAVKNAAKKVYKQLPKPKFYLVQLGREAKMRTLSLIESLRANRIPVHHFLGKDKLAVQLANAEALNVSHLIIIGHKEALDGTATIRNIETRAQDTILLELLPEYLKKISL</sequence>
<keyword evidence="2" id="KW-0030">Aminoacyl-tRNA synthetase</keyword>
<comment type="caution">
    <text evidence="5">The sequence shown here is derived from an EMBL/GenBank/DDBJ whole genome shotgun (WGS) entry which is preliminary data.</text>
</comment>
<evidence type="ECO:0000256" key="3">
    <source>
        <dbReference type="ARBA" id="ARBA00030619"/>
    </source>
</evidence>
<dbReference type="SUPFAM" id="SSF55681">
    <property type="entry name" value="Class II aaRS and biotin synthetases"/>
    <property type="match status" value="1"/>
</dbReference>
<dbReference type="SUPFAM" id="SSF52954">
    <property type="entry name" value="Class II aaRS ABD-related"/>
    <property type="match status" value="1"/>
</dbReference>
<evidence type="ECO:0000313" key="6">
    <source>
        <dbReference type="Proteomes" id="UP000178612"/>
    </source>
</evidence>
<evidence type="ECO:0000259" key="4">
    <source>
        <dbReference type="Pfam" id="PF03129"/>
    </source>
</evidence>
<dbReference type="Gene3D" id="3.40.50.800">
    <property type="entry name" value="Anticodon-binding domain"/>
    <property type="match status" value="1"/>
</dbReference>
<dbReference type="InterPro" id="IPR045864">
    <property type="entry name" value="aa-tRNA-synth_II/BPL/LPL"/>
</dbReference>
<dbReference type="InterPro" id="IPR004516">
    <property type="entry name" value="HisRS/HisZ"/>
</dbReference>
<organism evidence="5 6">
    <name type="scientific">Candidatus Zambryskibacteria bacterium RIFCSPHIGHO2_01_FULL_49_18</name>
    <dbReference type="NCBI Taxonomy" id="1802740"/>
    <lineage>
        <taxon>Bacteria</taxon>
        <taxon>Candidatus Zambryskiibacteriota</taxon>
    </lineage>
</organism>
<evidence type="ECO:0000256" key="1">
    <source>
        <dbReference type="ARBA" id="ARBA00008226"/>
    </source>
</evidence>
<gene>
    <name evidence="5" type="ORF">A2758_01835</name>
</gene>
<dbReference type="AlphaFoldDB" id="A0A1G2T1T4"/>
<dbReference type="Proteomes" id="UP000178612">
    <property type="component" value="Unassembled WGS sequence"/>
</dbReference>
<evidence type="ECO:0000256" key="2">
    <source>
        <dbReference type="ARBA" id="ARBA00023146"/>
    </source>
</evidence>
<name>A0A1G2T1T4_9BACT</name>
<dbReference type="InterPro" id="IPR004154">
    <property type="entry name" value="Anticodon-bd"/>
</dbReference>
<keyword evidence="2" id="KW-0436">Ligase</keyword>
<dbReference type="Gene3D" id="3.30.930.10">
    <property type="entry name" value="Bira Bifunctional Protein, Domain 2"/>
    <property type="match status" value="1"/>
</dbReference>
<evidence type="ECO:0000313" key="5">
    <source>
        <dbReference type="EMBL" id="OHA91194.1"/>
    </source>
</evidence>
<dbReference type="PANTHER" id="PTHR43707">
    <property type="entry name" value="HISTIDYL-TRNA SYNTHETASE"/>
    <property type="match status" value="1"/>
</dbReference>
<dbReference type="PANTHER" id="PTHR43707:SF1">
    <property type="entry name" value="HISTIDINE--TRNA LIGASE, MITOCHONDRIAL-RELATED"/>
    <property type="match status" value="1"/>
</dbReference>
<dbReference type="GO" id="GO:0004821">
    <property type="term" value="F:histidine-tRNA ligase activity"/>
    <property type="evidence" value="ECO:0007669"/>
    <property type="project" value="TreeGrafter"/>
</dbReference>
<dbReference type="GO" id="GO:0005737">
    <property type="term" value="C:cytoplasm"/>
    <property type="evidence" value="ECO:0007669"/>
    <property type="project" value="InterPro"/>
</dbReference>
<comment type="similarity">
    <text evidence="1">Belongs to the class-II aminoacyl-tRNA synthetase family.</text>
</comment>
<dbReference type="InterPro" id="IPR036621">
    <property type="entry name" value="Anticodon-bd_dom_sf"/>
</dbReference>
<dbReference type="Pfam" id="PF03129">
    <property type="entry name" value="HGTP_anticodon"/>
    <property type="match status" value="1"/>
</dbReference>
<dbReference type="EMBL" id="MHVJ01000013">
    <property type="protein sequence ID" value="OHA91194.1"/>
    <property type="molecule type" value="Genomic_DNA"/>
</dbReference>
<proteinExistence type="inferred from homology"/>
<accession>A0A1G2T1T4</accession>
<dbReference type="GO" id="GO:0006427">
    <property type="term" value="P:histidyl-tRNA aminoacylation"/>
    <property type="evidence" value="ECO:0007669"/>
    <property type="project" value="TreeGrafter"/>
</dbReference>
<protein>
    <recommendedName>
        <fullName evidence="3">Histidyl-tRNA synthetase</fullName>
    </recommendedName>
</protein>
<reference evidence="5 6" key="1">
    <citation type="journal article" date="2016" name="Nat. Commun.">
        <title>Thousands of microbial genomes shed light on interconnected biogeochemical processes in an aquifer system.</title>
        <authorList>
            <person name="Anantharaman K."/>
            <person name="Brown C.T."/>
            <person name="Hug L.A."/>
            <person name="Sharon I."/>
            <person name="Castelle C.J."/>
            <person name="Probst A.J."/>
            <person name="Thomas B.C."/>
            <person name="Singh A."/>
            <person name="Wilkins M.J."/>
            <person name="Karaoz U."/>
            <person name="Brodie E.L."/>
            <person name="Williams K.H."/>
            <person name="Hubbard S.S."/>
            <person name="Banfield J.F."/>
        </authorList>
    </citation>
    <scope>NUCLEOTIDE SEQUENCE [LARGE SCALE GENOMIC DNA]</scope>
</reference>
<feature type="domain" description="Anticodon-binding" evidence="4">
    <location>
        <begin position="290"/>
        <end position="377"/>
    </location>
</feature>